<dbReference type="STRING" id="1280514.AXFE_08600"/>
<protein>
    <submittedName>
        <fullName evidence="1">Uncharacterized protein</fullName>
    </submittedName>
</protein>
<comment type="caution">
    <text evidence="1">The sequence shown here is derived from an EMBL/GenBank/DDBJ whole genome shotgun (WGS) entry which is preliminary data.</text>
</comment>
<proteinExistence type="predicted"/>
<dbReference type="Proteomes" id="UP000032360">
    <property type="component" value="Unassembled WGS sequence"/>
</dbReference>
<dbReference type="OrthoDB" id="5245012at2"/>
<evidence type="ECO:0000313" key="2">
    <source>
        <dbReference type="Proteomes" id="UP000032360"/>
    </source>
</evidence>
<organism evidence="1 2">
    <name type="scientific">Acidithrix ferrooxidans</name>
    <dbReference type="NCBI Taxonomy" id="1280514"/>
    <lineage>
        <taxon>Bacteria</taxon>
        <taxon>Bacillati</taxon>
        <taxon>Actinomycetota</taxon>
        <taxon>Acidimicrobiia</taxon>
        <taxon>Acidimicrobiales</taxon>
        <taxon>Acidimicrobiaceae</taxon>
        <taxon>Acidithrix</taxon>
    </lineage>
</organism>
<dbReference type="RefSeq" id="WP_052604618.1">
    <property type="nucleotide sequence ID" value="NZ_JXYS01000021.1"/>
</dbReference>
<reference evidence="1 2" key="1">
    <citation type="submission" date="2015-01" db="EMBL/GenBank/DDBJ databases">
        <title>Draft genome of the acidophilic iron oxidizer Acidithrix ferrooxidans strain Py-F3.</title>
        <authorList>
            <person name="Poehlein A."/>
            <person name="Eisen S."/>
            <person name="Schloemann M."/>
            <person name="Johnson B.D."/>
            <person name="Daniel R."/>
            <person name="Muehling M."/>
        </authorList>
    </citation>
    <scope>NUCLEOTIDE SEQUENCE [LARGE SCALE GENOMIC DNA]</scope>
    <source>
        <strain evidence="1 2">Py-F3</strain>
    </source>
</reference>
<evidence type="ECO:0000313" key="1">
    <source>
        <dbReference type="EMBL" id="KJF18263.1"/>
    </source>
</evidence>
<gene>
    <name evidence="1" type="ORF">AXFE_08600</name>
</gene>
<accession>A0A0D8HK01</accession>
<keyword evidence="2" id="KW-1185">Reference proteome</keyword>
<sequence>MTIRGVIDDRILAKYRELLDAEDTAFYEVEHAYEDGDGNHFQKDLANWREAMAAKLSFLDSCGLGLRSS</sequence>
<dbReference type="EMBL" id="JXYS01000021">
    <property type="protein sequence ID" value="KJF18263.1"/>
    <property type="molecule type" value="Genomic_DNA"/>
</dbReference>
<name>A0A0D8HK01_9ACTN</name>
<dbReference type="AlphaFoldDB" id="A0A0D8HK01"/>